<dbReference type="KEGG" id="sedi:EBB79_11705"/>
<gene>
    <name evidence="1" type="ORF">EBB79_11705</name>
</gene>
<name>A0A3T0N360_9RHOB</name>
<organism evidence="1 2">
    <name type="scientific">Parasedimentitalea marina</name>
    <dbReference type="NCBI Taxonomy" id="2483033"/>
    <lineage>
        <taxon>Bacteria</taxon>
        <taxon>Pseudomonadati</taxon>
        <taxon>Pseudomonadota</taxon>
        <taxon>Alphaproteobacteria</taxon>
        <taxon>Rhodobacterales</taxon>
        <taxon>Paracoccaceae</taxon>
        <taxon>Parasedimentitalea</taxon>
    </lineage>
</organism>
<sequence>MFIFIMRYRTLRYWESDDHNRHAVLIPVKPKALVDDDQGANIKRKGRHVGLDGCYSKERTILGNLVRFLVNNTSCIKAG</sequence>
<dbReference type="Proteomes" id="UP000283063">
    <property type="component" value="Chromosome"/>
</dbReference>
<dbReference type="AlphaFoldDB" id="A0A3T0N360"/>
<evidence type="ECO:0000313" key="1">
    <source>
        <dbReference type="EMBL" id="AZV78476.1"/>
    </source>
</evidence>
<evidence type="ECO:0000313" key="2">
    <source>
        <dbReference type="Proteomes" id="UP000283063"/>
    </source>
</evidence>
<accession>A0A3T0N360</accession>
<dbReference type="EMBL" id="CP033219">
    <property type="protein sequence ID" value="AZV78476.1"/>
    <property type="molecule type" value="Genomic_DNA"/>
</dbReference>
<proteinExistence type="predicted"/>
<keyword evidence="2" id="KW-1185">Reference proteome</keyword>
<reference evidence="1 2" key="1">
    <citation type="submission" date="2018-10" db="EMBL/GenBank/DDBJ databases">
        <title>Parasedimentitalea marina sp. nov., a psychrophilic bacterium isolated from deep seawater of the New Britain Trench.</title>
        <authorList>
            <person name="Cao J."/>
        </authorList>
    </citation>
    <scope>NUCLEOTIDE SEQUENCE [LARGE SCALE GENOMIC DNA]</scope>
    <source>
        <strain evidence="1 2">W43</strain>
    </source>
</reference>
<protein>
    <submittedName>
        <fullName evidence="1">Uncharacterized protein</fullName>
    </submittedName>
</protein>